<dbReference type="SUPFAM" id="SSF53098">
    <property type="entry name" value="Ribonuclease H-like"/>
    <property type="match status" value="1"/>
</dbReference>
<organism evidence="2">
    <name type="scientific">Ornithodoros brasiliensis</name>
    <name type="common">Mouro tick</name>
    <dbReference type="NCBI Taxonomy" id="888526"/>
    <lineage>
        <taxon>Eukaryota</taxon>
        <taxon>Metazoa</taxon>
        <taxon>Ecdysozoa</taxon>
        <taxon>Arthropoda</taxon>
        <taxon>Chelicerata</taxon>
        <taxon>Arachnida</taxon>
        <taxon>Acari</taxon>
        <taxon>Parasitiformes</taxon>
        <taxon>Ixodida</taxon>
        <taxon>Ixodoidea</taxon>
        <taxon>Argasidae</taxon>
        <taxon>Ornithodorinae</taxon>
        <taxon>Ornithodoros</taxon>
    </lineage>
</organism>
<accession>A0A1D2AHZ0</accession>
<evidence type="ECO:0000259" key="1">
    <source>
        <dbReference type="Pfam" id="PF05699"/>
    </source>
</evidence>
<evidence type="ECO:0000313" key="2">
    <source>
        <dbReference type="EMBL" id="JAT78819.1"/>
    </source>
</evidence>
<dbReference type="PANTHER" id="PTHR37162:SF10">
    <property type="entry name" value="DUF4371 DOMAIN-CONTAINING PROTEIN"/>
    <property type="match status" value="1"/>
</dbReference>
<dbReference type="PANTHER" id="PTHR37162">
    <property type="entry name" value="HAT FAMILY DIMERISATION DOMAINCONTAINING PROTEIN-RELATED"/>
    <property type="match status" value="1"/>
</dbReference>
<feature type="non-terminal residue" evidence="2">
    <location>
        <position position="1"/>
    </location>
</feature>
<dbReference type="GO" id="GO:0046983">
    <property type="term" value="F:protein dimerization activity"/>
    <property type="evidence" value="ECO:0007669"/>
    <property type="project" value="InterPro"/>
</dbReference>
<dbReference type="AlphaFoldDB" id="A0A1D2AHZ0"/>
<dbReference type="InterPro" id="IPR008906">
    <property type="entry name" value="HATC_C_dom"/>
</dbReference>
<sequence>LDALEVEFAKLQAHYLSPDLLQHERADARWTAVSKLRGPDGLLKFSRIAKVMLSILSIPHSNAECERQFSIVKKTRTQFRASMSDKTLGHVLLAKCQKSVPCHSQTYSEEFLKRARSAATKVLQAGELV</sequence>
<name>A0A1D2AHZ0_ORNBR</name>
<proteinExistence type="predicted"/>
<feature type="domain" description="HAT C-terminal dimerisation" evidence="1">
    <location>
        <begin position="44"/>
        <end position="91"/>
    </location>
</feature>
<dbReference type="Pfam" id="PF05699">
    <property type="entry name" value="Dimer_Tnp_hAT"/>
    <property type="match status" value="1"/>
</dbReference>
<protein>
    <recommendedName>
        <fullName evidence="1">HAT C-terminal dimerisation domain-containing protein</fullName>
    </recommendedName>
</protein>
<dbReference type="EMBL" id="GETE01001018">
    <property type="protein sequence ID" value="JAT78819.1"/>
    <property type="molecule type" value="Transcribed_RNA"/>
</dbReference>
<dbReference type="InterPro" id="IPR012337">
    <property type="entry name" value="RNaseH-like_sf"/>
</dbReference>
<reference evidence="2" key="1">
    <citation type="submission" date="2016-07" db="EMBL/GenBank/DDBJ databases">
        <title>Salivary Glands transcriptome analysis on engorged females of Ornithodoros brasiliensis (Acari:Argasidae).</title>
        <authorList>
            <person name="Simons S.M."/>
            <person name="Carvalho E."/>
            <person name="Junqueira-de-Azevedo I."/>
            <person name="Ho P.L."/>
            <person name="Giovanni D."/>
            <person name="Mendonca R."/>
            <person name="Onofrio V."/>
            <person name="Landulfo G."/>
            <person name="Ramirez D."/>
            <person name="Barros-Battesti D."/>
        </authorList>
    </citation>
    <scope>NUCLEOTIDE SEQUENCE</scope>
    <source>
        <strain evidence="2">Female</strain>
        <tissue evidence="2">Salivary gland</tissue>
    </source>
</reference>